<keyword evidence="2" id="KW-1185">Reference proteome</keyword>
<evidence type="ECO:0000313" key="1">
    <source>
        <dbReference type="EMBL" id="MBG6287715.1"/>
    </source>
</evidence>
<sequence>MTEQKHSACPFCGGEVDPTGWLRGDGVRGPECDDCGATAPSIEVWEQRSHLADQIGSYPIGKGFLQEFFAAMKASARSPEVKEVIDTAAGVVGALQRQVEGLAALAQPSPAPELERPEVVGYCDPNHIQRMRDDQISGYMVHDEKGIYTCEPLMTVAQHERIVAAHLDNARYNASAQDKVILQLKQEHDAAQARVAELEKQEPVAFVVDVQGYKRLICATREEAASNAEHFEKRGRKSTVTPLYAAPVAQAGQVPEGWKLVPIEPTEWPLEAGVKAYNAAVKYGCEQIDCIYDALHEMLAAAPAQGGE</sequence>
<organism evidence="1 2">
    <name type="scientific">Pseudomonas nitroreducens</name>
    <dbReference type="NCBI Taxonomy" id="46680"/>
    <lineage>
        <taxon>Bacteria</taxon>
        <taxon>Pseudomonadati</taxon>
        <taxon>Pseudomonadota</taxon>
        <taxon>Gammaproteobacteria</taxon>
        <taxon>Pseudomonadales</taxon>
        <taxon>Pseudomonadaceae</taxon>
        <taxon>Pseudomonas</taxon>
    </lineage>
</organism>
<protein>
    <submittedName>
        <fullName evidence="1">Uncharacterized protein</fullName>
    </submittedName>
</protein>
<dbReference type="RefSeq" id="WP_196912561.1">
    <property type="nucleotide sequence ID" value="NZ_JADTFC010000017.1"/>
</dbReference>
<dbReference type="EMBL" id="JADTFC010000017">
    <property type="protein sequence ID" value="MBG6287715.1"/>
    <property type="molecule type" value="Genomic_DNA"/>
</dbReference>
<evidence type="ECO:0000313" key="2">
    <source>
        <dbReference type="Proteomes" id="UP000608450"/>
    </source>
</evidence>
<comment type="caution">
    <text evidence="1">The sequence shown here is derived from an EMBL/GenBank/DDBJ whole genome shotgun (WGS) entry which is preliminary data.</text>
</comment>
<dbReference type="Proteomes" id="UP000608450">
    <property type="component" value="Unassembled WGS sequence"/>
</dbReference>
<name>A0ABS0KI20_PSENT</name>
<gene>
    <name evidence="1" type="ORF">I5I61_09690</name>
</gene>
<accession>A0ABS0KI20</accession>
<reference evidence="1 2" key="1">
    <citation type="submission" date="2020-11" db="EMBL/GenBank/DDBJ databases">
        <title>Enhanced detection system for hospital associated transmission using whole genome sequencing surveillance.</title>
        <authorList>
            <person name="Harrison L.H."/>
            <person name="Van Tyne D."/>
            <person name="Marsh J.W."/>
            <person name="Griffith M.P."/>
            <person name="Snyder D.J."/>
            <person name="Cooper V.S."/>
            <person name="Mustapha M."/>
        </authorList>
    </citation>
    <scope>NUCLEOTIDE SEQUENCE [LARGE SCALE GENOMIC DNA]</scope>
    <source>
        <strain evidence="1 2">PSA00705</strain>
    </source>
</reference>
<proteinExistence type="predicted"/>